<accession>A0A2T4ZBW9</accession>
<name>A0A2T4ZBW9_9BACL</name>
<dbReference type="CDD" id="cd06261">
    <property type="entry name" value="TM_PBP2"/>
    <property type="match status" value="1"/>
</dbReference>
<evidence type="ECO:0000313" key="10">
    <source>
        <dbReference type="Proteomes" id="UP000241639"/>
    </source>
</evidence>
<dbReference type="InterPro" id="IPR035906">
    <property type="entry name" value="MetI-like_sf"/>
</dbReference>
<evidence type="ECO:0000256" key="7">
    <source>
        <dbReference type="RuleBase" id="RU363032"/>
    </source>
</evidence>
<evidence type="ECO:0000256" key="2">
    <source>
        <dbReference type="ARBA" id="ARBA00022448"/>
    </source>
</evidence>
<feature type="transmembrane region" description="Helical" evidence="7">
    <location>
        <begin position="80"/>
        <end position="100"/>
    </location>
</feature>
<feature type="transmembrane region" description="Helical" evidence="7">
    <location>
        <begin position="16"/>
        <end position="41"/>
    </location>
</feature>
<dbReference type="Proteomes" id="UP000241639">
    <property type="component" value="Unassembled WGS sequence"/>
</dbReference>
<feature type="transmembrane region" description="Helical" evidence="7">
    <location>
        <begin position="275"/>
        <end position="296"/>
    </location>
</feature>
<feature type="transmembrane region" description="Helical" evidence="7">
    <location>
        <begin position="112"/>
        <end position="135"/>
    </location>
</feature>
<feature type="domain" description="ABC transmembrane type-1" evidence="8">
    <location>
        <begin position="74"/>
        <end position="293"/>
    </location>
</feature>
<evidence type="ECO:0000313" key="9">
    <source>
        <dbReference type="EMBL" id="PTM59366.1"/>
    </source>
</evidence>
<evidence type="ECO:0000259" key="8">
    <source>
        <dbReference type="PROSITE" id="PS50928"/>
    </source>
</evidence>
<gene>
    <name evidence="9" type="ORF">C8J48_1981</name>
</gene>
<keyword evidence="3" id="KW-1003">Cell membrane</keyword>
<dbReference type="EMBL" id="PZZP01000001">
    <property type="protein sequence ID" value="PTM59366.1"/>
    <property type="molecule type" value="Genomic_DNA"/>
</dbReference>
<comment type="caution">
    <text evidence="9">The sequence shown here is derived from an EMBL/GenBank/DDBJ whole genome shotgun (WGS) entry which is preliminary data.</text>
</comment>
<protein>
    <submittedName>
        <fullName evidence="9">Multiple sugar transport system permease protein</fullName>
    </submittedName>
</protein>
<dbReference type="PROSITE" id="PS50928">
    <property type="entry name" value="ABC_TM1"/>
    <property type="match status" value="1"/>
</dbReference>
<dbReference type="Pfam" id="PF00528">
    <property type="entry name" value="BPD_transp_1"/>
    <property type="match status" value="1"/>
</dbReference>
<evidence type="ECO:0000256" key="6">
    <source>
        <dbReference type="ARBA" id="ARBA00023136"/>
    </source>
</evidence>
<dbReference type="SUPFAM" id="SSF161098">
    <property type="entry name" value="MetI-like"/>
    <property type="match status" value="1"/>
</dbReference>
<dbReference type="GO" id="GO:0055085">
    <property type="term" value="P:transmembrane transport"/>
    <property type="evidence" value="ECO:0007669"/>
    <property type="project" value="InterPro"/>
</dbReference>
<dbReference type="GO" id="GO:0005886">
    <property type="term" value="C:plasma membrane"/>
    <property type="evidence" value="ECO:0007669"/>
    <property type="project" value="UniProtKB-SubCell"/>
</dbReference>
<evidence type="ECO:0000256" key="1">
    <source>
        <dbReference type="ARBA" id="ARBA00004651"/>
    </source>
</evidence>
<dbReference type="PANTHER" id="PTHR30193">
    <property type="entry name" value="ABC TRANSPORTER PERMEASE PROTEIN"/>
    <property type="match status" value="1"/>
</dbReference>
<dbReference type="AlphaFoldDB" id="A0A2T4ZBW9"/>
<comment type="similarity">
    <text evidence="7">Belongs to the binding-protein-dependent transport system permease family.</text>
</comment>
<keyword evidence="5 7" id="KW-1133">Transmembrane helix</keyword>
<keyword evidence="10" id="KW-1185">Reference proteome</keyword>
<dbReference type="SUPFAM" id="SSF160964">
    <property type="entry name" value="MalF N-terminal region-like"/>
    <property type="match status" value="1"/>
</dbReference>
<dbReference type="Gene3D" id="1.10.3720.10">
    <property type="entry name" value="MetI-like"/>
    <property type="match status" value="1"/>
</dbReference>
<dbReference type="PROSITE" id="PS00210">
    <property type="entry name" value="HEMOCYANIN_2"/>
    <property type="match status" value="1"/>
</dbReference>
<dbReference type="OrthoDB" id="9787541at2"/>
<dbReference type="InterPro" id="IPR000515">
    <property type="entry name" value="MetI-like"/>
</dbReference>
<evidence type="ECO:0000256" key="4">
    <source>
        <dbReference type="ARBA" id="ARBA00022692"/>
    </source>
</evidence>
<keyword evidence="4 7" id="KW-0812">Transmembrane</keyword>
<keyword evidence="6 7" id="KW-0472">Membrane</keyword>
<organism evidence="9 10">
    <name type="scientific">Desmospora activa DSM 45169</name>
    <dbReference type="NCBI Taxonomy" id="1121389"/>
    <lineage>
        <taxon>Bacteria</taxon>
        <taxon>Bacillati</taxon>
        <taxon>Bacillota</taxon>
        <taxon>Bacilli</taxon>
        <taxon>Bacillales</taxon>
        <taxon>Thermoactinomycetaceae</taxon>
        <taxon>Desmospora</taxon>
    </lineage>
</organism>
<dbReference type="PANTHER" id="PTHR30193:SF37">
    <property type="entry name" value="INNER MEMBRANE ABC TRANSPORTER PERMEASE PROTEIN YCJO"/>
    <property type="match status" value="1"/>
</dbReference>
<evidence type="ECO:0000256" key="3">
    <source>
        <dbReference type="ARBA" id="ARBA00022475"/>
    </source>
</evidence>
<evidence type="ECO:0000256" key="5">
    <source>
        <dbReference type="ARBA" id="ARBA00022989"/>
    </source>
</evidence>
<proteinExistence type="inferred from homology"/>
<feature type="transmembrane region" description="Helical" evidence="7">
    <location>
        <begin position="172"/>
        <end position="195"/>
    </location>
</feature>
<comment type="subcellular location">
    <subcellularLocation>
        <location evidence="1 7">Cell membrane</location>
        <topology evidence="1 7">Multi-pass membrane protein</topology>
    </subcellularLocation>
</comment>
<sequence length="301" mass="34092">MGRTPKKNKRIDKNRYGYYFLVPFAVIFIVFNLYPILYTFYLSMTSYDGLNKPEFVGLANYVTLARDPLFYQAFYNTVKIWIVGFIPQITMALIIAYTFTIAKVKGAALFKAVYYVPNLVTAATIGVLFSAILGFPNGLLNQLLLQWNLIDGPMNFLTMPHFTQNTIAAINWWMWFGNNMLICLAGMSAISNDYYEAAKIDGANLAKIFTSITLPLMKPILLYLMLTSFIGGLQLFDLAQVMTDGMGAPNNALNTLVLYLYNQGFVFNNFGYSSAIAYGMFMIILVFSCILFLLSYRKKVR</sequence>
<keyword evidence="9" id="KW-0762">Sugar transport</keyword>
<feature type="transmembrane region" description="Helical" evidence="7">
    <location>
        <begin position="216"/>
        <end position="236"/>
    </location>
</feature>
<dbReference type="InterPro" id="IPR013788">
    <property type="entry name" value="Hemocyanin/hexamerin"/>
</dbReference>
<reference evidence="9 10" key="1">
    <citation type="submission" date="2018-04" db="EMBL/GenBank/DDBJ databases">
        <title>Genomic Encyclopedia of Archaeal and Bacterial Type Strains, Phase II (KMG-II): from individual species to whole genera.</title>
        <authorList>
            <person name="Goeker M."/>
        </authorList>
    </citation>
    <scope>NUCLEOTIDE SEQUENCE [LARGE SCALE GENOMIC DNA]</scope>
    <source>
        <strain evidence="9 10">DSM 45169</strain>
    </source>
</reference>
<dbReference type="InterPro" id="IPR051393">
    <property type="entry name" value="ABC_transporter_permease"/>
</dbReference>
<keyword evidence="2 7" id="KW-0813">Transport</keyword>